<reference evidence="2" key="1">
    <citation type="submission" date="2024-01" db="EMBL/GenBank/DDBJ databases">
        <authorList>
            <person name="Webb A."/>
        </authorList>
    </citation>
    <scope>NUCLEOTIDE SEQUENCE</scope>
    <source>
        <strain evidence="2">Pm1</strain>
    </source>
</reference>
<evidence type="ECO:0000313" key="3">
    <source>
        <dbReference type="Proteomes" id="UP001162060"/>
    </source>
</evidence>
<accession>A0AAV1V2D0</accession>
<dbReference type="EMBL" id="CAKLBY020000003">
    <property type="protein sequence ID" value="CAK7893780.1"/>
    <property type="molecule type" value="Genomic_DNA"/>
</dbReference>
<dbReference type="EMBL" id="CAKLBY020000264">
    <property type="protein sequence ID" value="CAK7941119.1"/>
    <property type="molecule type" value="Genomic_DNA"/>
</dbReference>
<sequence length="64" mass="6770">MLGLIQDVEKSLASAFAGSCGFLLVGRTVQPDTQTYMRHPVASAACLTLSLLGVHSDYIDVVCV</sequence>
<name>A0AAV1V2D0_9STRA</name>
<dbReference type="AlphaFoldDB" id="A0AAV1V2D0"/>
<organism evidence="2 3">
    <name type="scientific">Peronospora matthiolae</name>
    <dbReference type="NCBI Taxonomy" id="2874970"/>
    <lineage>
        <taxon>Eukaryota</taxon>
        <taxon>Sar</taxon>
        <taxon>Stramenopiles</taxon>
        <taxon>Oomycota</taxon>
        <taxon>Peronosporomycetes</taxon>
        <taxon>Peronosporales</taxon>
        <taxon>Peronosporaceae</taxon>
        <taxon>Peronospora</taxon>
    </lineage>
</organism>
<protein>
    <submittedName>
        <fullName evidence="2">Uncharacterized protein</fullName>
    </submittedName>
</protein>
<dbReference type="Proteomes" id="UP001162060">
    <property type="component" value="Unassembled WGS sequence"/>
</dbReference>
<gene>
    <name evidence="2" type="ORF">PM001_LOCUS26269</name>
    <name evidence="1" type="ORF">PM001_LOCUS682</name>
</gene>
<evidence type="ECO:0000313" key="2">
    <source>
        <dbReference type="EMBL" id="CAK7941119.1"/>
    </source>
</evidence>
<evidence type="ECO:0000313" key="1">
    <source>
        <dbReference type="EMBL" id="CAK7893780.1"/>
    </source>
</evidence>
<comment type="caution">
    <text evidence="2">The sequence shown here is derived from an EMBL/GenBank/DDBJ whole genome shotgun (WGS) entry which is preliminary data.</text>
</comment>
<proteinExistence type="predicted"/>